<evidence type="ECO:0000313" key="2">
    <source>
        <dbReference type="Proteomes" id="UP000708208"/>
    </source>
</evidence>
<accession>A0A8J2KP10</accession>
<dbReference type="Proteomes" id="UP000708208">
    <property type="component" value="Unassembled WGS sequence"/>
</dbReference>
<organism evidence="1 2">
    <name type="scientific">Allacma fusca</name>
    <dbReference type="NCBI Taxonomy" id="39272"/>
    <lineage>
        <taxon>Eukaryota</taxon>
        <taxon>Metazoa</taxon>
        <taxon>Ecdysozoa</taxon>
        <taxon>Arthropoda</taxon>
        <taxon>Hexapoda</taxon>
        <taxon>Collembola</taxon>
        <taxon>Symphypleona</taxon>
        <taxon>Sminthuridae</taxon>
        <taxon>Allacma</taxon>
    </lineage>
</organism>
<dbReference type="EMBL" id="CAJVCH010170370">
    <property type="protein sequence ID" value="CAG7728906.1"/>
    <property type="molecule type" value="Genomic_DNA"/>
</dbReference>
<proteinExistence type="predicted"/>
<name>A0A8J2KP10_9HEXA</name>
<keyword evidence="2" id="KW-1185">Reference proteome</keyword>
<evidence type="ECO:0000313" key="1">
    <source>
        <dbReference type="EMBL" id="CAG7728906.1"/>
    </source>
</evidence>
<sequence>MAREPVQTKFYPVKIGLEGRFSDLIIFSSDVEECFTSGFNSPIGADEPFRQTFLNATSRNDAECHHAYEYYYKFHPEEIFCLKVLPGEGVSNSTCLTHGSPKIWKPNIKRIGNSSFTRPEPRYYATGVIALVPRKERGQCGLNTTYLVLNIWSGIDWIKRNMISVI</sequence>
<dbReference type="AlphaFoldDB" id="A0A8J2KP10"/>
<gene>
    <name evidence="1" type="ORF">AFUS01_LOCUS17654</name>
</gene>
<protein>
    <submittedName>
        <fullName evidence="1">Uncharacterized protein</fullName>
    </submittedName>
</protein>
<reference evidence="1" key="1">
    <citation type="submission" date="2021-06" db="EMBL/GenBank/DDBJ databases">
        <authorList>
            <person name="Hodson N. C."/>
            <person name="Mongue J. A."/>
            <person name="Jaron S. K."/>
        </authorList>
    </citation>
    <scope>NUCLEOTIDE SEQUENCE</scope>
</reference>
<comment type="caution">
    <text evidence="1">The sequence shown here is derived from an EMBL/GenBank/DDBJ whole genome shotgun (WGS) entry which is preliminary data.</text>
</comment>